<dbReference type="InterPro" id="IPR005025">
    <property type="entry name" value="FMN_Rdtase-like_dom"/>
</dbReference>
<evidence type="ECO:0000313" key="3">
    <source>
        <dbReference type="Proteomes" id="UP000001991"/>
    </source>
</evidence>
<dbReference type="SUPFAM" id="SSF52218">
    <property type="entry name" value="Flavoproteins"/>
    <property type="match status" value="1"/>
</dbReference>
<accession>A5VHP1</accession>
<dbReference type="GO" id="GO:0016491">
    <property type="term" value="F:oxidoreductase activity"/>
    <property type="evidence" value="ECO:0007669"/>
    <property type="project" value="InterPro"/>
</dbReference>
<feature type="domain" description="NADPH-dependent FMN reductase-like" evidence="1">
    <location>
        <begin position="15"/>
        <end position="157"/>
    </location>
</feature>
<dbReference type="InterPro" id="IPR029039">
    <property type="entry name" value="Flavoprotein-like_sf"/>
</dbReference>
<dbReference type="GO" id="GO:0005829">
    <property type="term" value="C:cytosol"/>
    <property type="evidence" value="ECO:0007669"/>
    <property type="project" value="TreeGrafter"/>
</dbReference>
<gene>
    <name evidence="2" type="ordered locus">Lreu_0090</name>
</gene>
<reference evidence="3" key="1">
    <citation type="journal article" date="2011" name="PLoS Genet.">
        <title>The evolution of host specialization in the vertebrate gut symbiont Lactobacillus reuteri.</title>
        <authorList>
            <person name="Frese S.A."/>
            <person name="Benson A.K."/>
            <person name="Tannock G.W."/>
            <person name="Loach D.M."/>
            <person name="Kim J."/>
            <person name="Zhang M."/>
            <person name="Oh P.L."/>
            <person name="Heng N.C."/>
            <person name="Patil P.B."/>
            <person name="Juge N."/>
            <person name="Mackenzie D.A."/>
            <person name="Pearson B.M."/>
            <person name="Lapidus A."/>
            <person name="Dalin E."/>
            <person name="Tice H."/>
            <person name="Goltsman E."/>
            <person name="Land M."/>
            <person name="Hauser L."/>
            <person name="Ivanova N."/>
            <person name="Kyrpides N.C."/>
            <person name="Walter J."/>
        </authorList>
    </citation>
    <scope>NUCLEOTIDE SEQUENCE [LARGE SCALE GENOMIC DNA]</scope>
    <source>
        <strain evidence="3">DSM 20016</strain>
    </source>
</reference>
<dbReference type="Pfam" id="PF03358">
    <property type="entry name" value="FMN_red"/>
    <property type="match status" value="1"/>
</dbReference>
<name>A5VHP1_LIMRD</name>
<keyword evidence="3" id="KW-1185">Reference proteome</keyword>
<dbReference type="EMBL" id="CP000705">
    <property type="protein sequence ID" value="ABQ82365.1"/>
    <property type="molecule type" value="Genomic_DNA"/>
</dbReference>
<dbReference type="PANTHER" id="PTHR30543">
    <property type="entry name" value="CHROMATE REDUCTASE"/>
    <property type="match status" value="1"/>
</dbReference>
<dbReference type="InterPro" id="IPR050712">
    <property type="entry name" value="NAD(P)H-dep_reductase"/>
</dbReference>
<proteinExistence type="predicted"/>
<dbReference type="Proteomes" id="UP000001991">
    <property type="component" value="Chromosome"/>
</dbReference>
<dbReference type="KEGG" id="lre:Lreu_0090"/>
<dbReference type="PANTHER" id="PTHR30543:SF21">
    <property type="entry name" value="NAD(P)H-DEPENDENT FMN REDUCTASE LOT6"/>
    <property type="match status" value="1"/>
</dbReference>
<organism evidence="2 3">
    <name type="scientific">Limosilactobacillus reuteri (strain DSM 20016)</name>
    <name type="common">Lactobacillus reuteri</name>
    <dbReference type="NCBI Taxonomy" id="557436"/>
    <lineage>
        <taxon>Bacteria</taxon>
        <taxon>Bacillati</taxon>
        <taxon>Bacillota</taxon>
        <taxon>Bacilli</taxon>
        <taxon>Lactobacillales</taxon>
        <taxon>Lactobacillaceae</taxon>
        <taxon>Limosilactobacillus</taxon>
    </lineage>
</organism>
<dbReference type="Gene3D" id="3.40.50.360">
    <property type="match status" value="1"/>
</dbReference>
<protein>
    <submittedName>
        <fullName evidence="2">NADPH-dependent FMN reductase</fullName>
    </submittedName>
</protein>
<sequence length="203" mass="23020">MKCCINNLKEVTRLKIAAIAGSNANHSYNRMLLEFIARHFSDDDIDVIDIRQVPMFNENYKGKIPEAVADIDRRVSSADAVIIASPEYNHSVTSALKCVIEWLSYEVHPLENKPVMIIGASTHDQGSSRSQVQLRDILISPGVNAYIFQNEEFFMSDAANIIDKDGDITNETTIHFLEKCMREFKHYAKAINRMVAEKKEAKK</sequence>
<evidence type="ECO:0000259" key="1">
    <source>
        <dbReference type="Pfam" id="PF03358"/>
    </source>
</evidence>
<dbReference type="GO" id="GO:0010181">
    <property type="term" value="F:FMN binding"/>
    <property type="evidence" value="ECO:0007669"/>
    <property type="project" value="TreeGrafter"/>
</dbReference>
<dbReference type="AlphaFoldDB" id="A5VHP1"/>
<evidence type="ECO:0000313" key="2">
    <source>
        <dbReference type="EMBL" id="ABQ82365.1"/>
    </source>
</evidence>
<dbReference type="HOGENOM" id="CLU_055322_4_0_9"/>
<dbReference type="STRING" id="557436.Lreu_0090"/>
<dbReference type="eggNOG" id="COG0431">
    <property type="taxonomic scope" value="Bacteria"/>
</dbReference>